<dbReference type="RefSeq" id="WP_160822099.1">
    <property type="nucleotide sequence ID" value="NZ_JBHSXE010000001.1"/>
</dbReference>
<name>A0ABW2CQL8_9ACTN</name>
<gene>
    <name evidence="2" type="ORF">ACFQKB_30225</name>
</gene>
<accession>A0ABW2CQL8</accession>
<organism evidence="2 3">
    <name type="scientific">Actinomadura yumaensis</name>
    <dbReference type="NCBI Taxonomy" id="111807"/>
    <lineage>
        <taxon>Bacteria</taxon>
        <taxon>Bacillati</taxon>
        <taxon>Actinomycetota</taxon>
        <taxon>Actinomycetes</taxon>
        <taxon>Streptosporangiales</taxon>
        <taxon>Thermomonosporaceae</taxon>
        <taxon>Actinomadura</taxon>
    </lineage>
</organism>
<evidence type="ECO:0000313" key="2">
    <source>
        <dbReference type="EMBL" id="MFC6884071.1"/>
    </source>
</evidence>
<keyword evidence="3" id="KW-1185">Reference proteome</keyword>
<dbReference type="Proteomes" id="UP001596380">
    <property type="component" value="Unassembled WGS sequence"/>
</dbReference>
<comment type="caution">
    <text evidence="2">The sequence shown here is derived from an EMBL/GenBank/DDBJ whole genome shotgun (WGS) entry which is preliminary data.</text>
</comment>
<feature type="compositionally biased region" description="Acidic residues" evidence="1">
    <location>
        <begin position="130"/>
        <end position="141"/>
    </location>
</feature>
<feature type="region of interest" description="Disordered" evidence="1">
    <location>
        <begin position="130"/>
        <end position="178"/>
    </location>
</feature>
<proteinExistence type="predicted"/>
<dbReference type="EMBL" id="JBHSXS010000024">
    <property type="protein sequence ID" value="MFC6884071.1"/>
    <property type="molecule type" value="Genomic_DNA"/>
</dbReference>
<evidence type="ECO:0000256" key="1">
    <source>
        <dbReference type="SAM" id="MobiDB-lite"/>
    </source>
</evidence>
<sequence>MDWDAGALRGLRSAVHRRDGAAGLRLIRDRPLAPVLQYAGDALVAALAEGEPDAERYARKCLEELDGRGLPGDAELAADLAAALGAPRPAPALTPVPADLGTLADALEGDGVAHVLDLARGDVLEPDELEDEPAFDGESEAYDPGRWLMLPPGGPSGAGVPENPEAEERRRGAARRWLADQGYRPAARAL</sequence>
<reference evidence="3" key="1">
    <citation type="journal article" date="2019" name="Int. J. Syst. Evol. Microbiol.">
        <title>The Global Catalogue of Microorganisms (GCM) 10K type strain sequencing project: providing services to taxonomists for standard genome sequencing and annotation.</title>
        <authorList>
            <consortium name="The Broad Institute Genomics Platform"/>
            <consortium name="The Broad Institute Genome Sequencing Center for Infectious Disease"/>
            <person name="Wu L."/>
            <person name="Ma J."/>
        </authorList>
    </citation>
    <scope>NUCLEOTIDE SEQUENCE [LARGE SCALE GENOMIC DNA]</scope>
    <source>
        <strain evidence="3">JCM 3369</strain>
    </source>
</reference>
<evidence type="ECO:0000313" key="3">
    <source>
        <dbReference type="Proteomes" id="UP001596380"/>
    </source>
</evidence>
<protein>
    <submittedName>
        <fullName evidence="2">Uncharacterized protein</fullName>
    </submittedName>
</protein>